<dbReference type="SUPFAM" id="SSF55136">
    <property type="entry name" value="Probable bacterial effector-binding domain"/>
    <property type="match status" value="1"/>
</dbReference>
<keyword evidence="3" id="KW-1185">Reference proteome</keyword>
<evidence type="ECO:0000259" key="1">
    <source>
        <dbReference type="Pfam" id="PF06445"/>
    </source>
</evidence>
<dbReference type="Gene3D" id="3.20.80.10">
    <property type="entry name" value="Regulatory factor, effector binding domain"/>
    <property type="match status" value="1"/>
</dbReference>
<sequence>MTDHPVRLVRTEDVPTAVAAADPTVRDAGPQWRPLLDEVWAFLRDRPGLWKGGHNLMLYAASGAGAALVEAGVQVTGTFEAAGRVRPSSLPACDAATTVHTGPITEIGAAHAAVRAWCADQARTPTGRFWEVYDDPDPRTGQIDVEVYWELRS</sequence>
<dbReference type="Pfam" id="PF06445">
    <property type="entry name" value="GyrI-like"/>
    <property type="match status" value="1"/>
</dbReference>
<proteinExistence type="predicted"/>
<dbReference type="Proteomes" id="UP001319861">
    <property type="component" value="Chromosome"/>
</dbReference>
<dbReference type="RefSeq" id="WP_229230438.1">
    <property type="nucleotide sequence ID" value="NZ_AP024525.1"/>
</dbReference>
<evidence type="ECO:0000313" key="2">
    <source>
        <dbReference type="EMBL" id="BCT77763.1"/>
    </source>
</evidence>
<dbReference type="InterPro" id="IPR011256">
    <property type="entry name" value="Reg_factor_effector_dom_sf"/>
</dbReference>
<accession>A0ABN6FLX7</accession>
<dbReference type="InterPro" id="IPR029442">
    <property type="entry name" value="GyrI-like"/>
</dbReference>
<dbReference type="EMBL" id="AP024525">
    <property type="protein sequence ID" value="BCT77763.1"/>
    <property type="molecule type" value="Genomic_DNA"/>
</dbReference>
<reference evidence="2 3" key="1">
    <citation type="journal article" date="2021" name="J. Biosci. Bioeng.">
        <title>Identification and characterization of a chc gene cluster responsible for the aromatization pathway of cyclohexanecarboxylate degradation in Sinomonas cyclohexanicum ATCC 51369.</title>
        <authorList>
            <person name="Yamamoto T."/>
            <person name="Hasegawa Y."/>
            <person name="Lau P.C.K."/>
            <person name="Iwaki H."/>
        </authorList>
    </citation>
    <scope>NUCLEOTIDE SEQUENCE [LARGE SCALE GENOMIC DNA]</scope>
    <source>
        <strain evidence="2 3">ATCC 51369</strain>
    </source>
</reference>
<feature type="domain" description="GyrI-like small molecule binding" evidence="1">
    <location>
        <begin position="67"/>
        <end position="151"/>
    </location>
</feature>
<gene>
    <name evidence="2" type="ORF">SCMU_36050</name>
</gene>
<evidence type="ECO:0000313" key="3">
    <source>
        <dbReference type="Proteomes" id="UP001319861"/>
    </source>
</evidence>
<name>A0ABN6FLX7_SINCY</name>
<protein>
    <recommendedName>
        <fullName evidence="1">GyrI-like small molecule binding domain-containing protein</fullName>
    </recommendedName>
</protein>
<organism evidence="2 3">
    <name type="scientific">Sinomonas cyclohexanicum</name>
    <name type="common">Corynebacterium cyclohexanicum</name>
    <dbReference type="NCBI Taxonomy" id="322009"/>
    <lineage>
        <taxon>Bacteria</taxon>
        <taxon>Bacillati</taxon>
        <taxon>Actinomycetota</taxon>
        <taxon>Actinomycetes</taxon>
        <taxon>Micrococcales</taxon>
        <taxon>Micrococcaceae</taxon>
        <taxon>Sinomonas</taxon>
    </lineage>
</organism>